<protein>
    <submittedName>
        <fullName evidence="1">Uncharacterized protein</fullName>
    </submittedName>
</protein>
<keyword evidence="2" id="KW-1185">Reference proteome</keyword>
<evidence type="ECO:0000313" key="2">
    <source>
        <dbReference type="Proteomes" id="UP001234178"/>
    </source>
</evidence>
<accession>A0ABR0AMD2</accession>
<dbReference type="Proteomes" id="UP001234178">
    <property type="component" value="Unassembled WGS sequence"/>
</dbReference>
<comment type="caution">
    <text evidence="1">The sequence shown here is derived from an EMBL/GenBank/DDBJ whole genome shotgun (WGS) entry which is preliminary data.</text>
</comment>
<sequence length="62" mass="7048">MQLSVSAIGGTFARKIYDQQAPGQLRHFCDGTFVFAFIRQRLLLTRVLELLKTLSQTPPVRL</sequence>
<dbReference type="EMBL" id="JAOYFB010000038">
    <property type="protein sequence ID" value="KAK4026200.1"/>
    <property type="molecule type" value="Genomic_DNA"/>
</dbReference>
<gene>
    <name evidence="1" type="ORF">OUZ56_015217</name>
</gene>
<reference evidence="1 2" key="1">
    <citation type="journal article" date="2023" name="Nucleic Acids Res.">
        <title>The hologenome of Daphnia magna reveals possible DNA methylation and microbiome-mediated evolution of the host genome.</title>
        <authorList>
            <person name="Chaturvedi A."/>
            <person name="Li X."/>
            <person name="Dhandapani V."/>
            <person name="Marshall H."/>
            <person name="Kissane S."/>
            <person name="Cuenca-Cambronero M."/>
            <person name="Asole G."/>
            <person name="Calvet F."/>
            <person name="Ruiz-Romero M."/>
            <person name="Marangio P."/>
            <person name="Guigo R."/>
            <person name="Rago D."/>
            <person name="Mirbahai L."/>
            <person name="Eastwood N."/>
            <person name="Colbourne J.K."/>
            <person name="Zhou J."/>
            <person name="Mallon E."/>
            <person name="Orsini L."/>
        </authorList>
    </citation>
    <scope>NUCLEOTIDE SEQUENCE [LARGE SCALE GENOMIC DNA]</scope>
    <source>
        <strain evidence="1">LRV0_1</strain>
    </source>
</reference>
<proteinExistence type="predicted"/>
<evidence type="ECO:0000313" key="1">
    <source>
        <dbReference type="EMBL" id="KAK4026200.1"/>
    </source>
</evidence>
<name>A0ABR0AMD2_9CRUS</name>
<organism evidence="1 2">
    <name type="scientific">Daphnia magna</name>
    <dbReference type="NCBI Taxonomy" id="35525"/>
    <lineage>
        <taxon>Eukaryota</taxon>
        <taxon>Metazoa</taxon>
        <taxon>Ecdysozoa</taxon>
        <taxon>Arthropoda</taxon>
        <taxon>Crustacea</taxon>
        <taxon>Branchiopoda</taxon>
        <taxon>Diplostraca</taxon>
        <taxon>Cladocera</taxon>
        <taxon>Anomopoda</taxon>
        <taxon>Daphniidae</taxon>
        <taxon>Daphnia</taxon>
    </lineage>
</organism>